<evidence type="ECO:0000313" key="2">
    <source>
        <dbReference type="Proteomes" id="UP000823485"/>
    </source>
</evidence>
<proteinExistence type="predicted"/>
<dbReference type="RefSeq" id="WP_077113486.1">
    <property type="nucleotide sequence ID" value="NZ_JAFBFH010000052.1"/>
</dbReference>
<dbReference type="EMBL" id="JAFBFH010000052">
    <property type="protein sequence ID" value="MBM7717533.1"/>
    <property type="molecule type" value="Genomic_DNA"/>
</dbReference>
<name>A0ABS2RCZ8_9BACI</name>
<dbReference type="Proteomes" id="UP000823485">
    <property type="component" value="Unassembled WGS sequence"/>
</dbReference>
<gene>
    <name evidence="1" type="ORF">JOC94_004562</name>
</gene>
<protein>
    <submittedName>
        <fullName evidence="1">Uncharacterized protein YjgD (DUF1641 family)</fullName>
    </submittedName>
</protein>
<comment type="caution">
    <text evidence="1">The sequence shown here is derived from an EMBL/GenBank/DDBJ whole genome shotgun (WGS) entry which is preliminary data.</text>
</comment>
<keyword evidence="2" id="KW-1185">Reference proteome</keyword>
<sequence>MAKTIVSNKDWLDQSDPDTQEALQNILKQLPELADHIEKMNRAASFGETLLKDDETLHKVKLFLDHSNLDIGTITAAIRLLEKLPFLVEVADRLETFIRFIESVLKDEQSLSYLQRNMEEYLSDATDKVAEGKQLWEQVKQMAENNEKQITLFTVMKWMKEPKVQKLLAYVQALIYVLPAEENRKEV</sequence>
<reference evidence="1 2" key="1">
    <citation type="submission" date="2021-01" db="EMBL/GenBank/DDBJ databases">
        <title>Genomic Encyclopedia of Type Strains, Phase IV (KMG-IV): sequencing the most valuable type-strain genomes for metagenomic binning, comparative biology and taxonomic classification.</title>
        <authorList>
            <person name="Goeker M."/>
        </authorList>
    </citation>
    <scope>NUCLEOTIDE SEQUENCE [LARGE SCALE GENOMIC DNA]</scope>
    <source>
        <strain evidence="1 2">DSM 105453</strain>
    </source>
</reference>
<organism evidence="1 2">
    <name type="scientific">Siminovitchia thermophila</name>
    <dbReference type="NCBI Taxonomy" id="1245522"/>
    <lineage>
        <taxon>Bacteria</taxon>
        <taxon>Bacillati</taxon>
        <taxon>Bacillota</taxon>
        <taxon>Bacilli</taxon>
        <taxon>Bacillales</taxon>
        <taxon>Bacillaceae</taxon>
        <taxon>Siminovitchia</taxon>
    </lineage>
</organism>
<accession>A0ABS2RCZ8</accession>
<evidence type="ECO:0000313" key="1">
    <source>
        <dbReference type="EMBL" id="MBM7717533.1"/>
    </source>
</evidence>